<evidence type="ECO:0000259" key="1">
    <source>
        <dbReference type="Pfam" id="PF08246"/>
    </source>
</evidence>
<dbReference type="InterPro" id="IPR038765">
    <property type="entry name" value="Papain-like_cys_pep_sf"/>
</dbReference>
<dbReference type="Proteomes" id="UP000007151">
    <property type="component" value="Unassembled WGS sequence"/>
</dbReference>
<dbReference type="KEGG" id="dpl:KGM_209250"/>
<dbReference type="eggNOG" id="ENOG502TBXS">
    <property type="taxonomic scope" value="Eukaryota"/>
</dbReference>
<dbReference type="SUPFAM" id="SSF54001">
    <property type="entry name" value="Cysteine proteinases"/>
    <property type="match status" value="1"/>
</dbReference>
<dbReference type="Pfam" id="PF08246">
    <property type="entry name" value="Inhibitor_I29"/>
    <property type="match status" value="1"/>
</dbReference>
<reference evidence="2 3" key="1">
    <citation type="journal article" date="2011" name="Cell">
        <title>The monarch butterfly genome yields insights into long-distance migration.</title>
        <authorList>
            <person name="Zhan S."/>
            <person name="Merlin C."/>
            <person name="Boore J.L."/>
            <person name="Reppert S.M."/>
        </authorList>
    </citation>
    <scope>NUCLEOTIDE SEQUENCE [LARGE SCALE GENOMIC DNA]</scope>
    <source>
        <strain evidence="2">F-2</strain>
    </source>
</reference>
<accession>A0A212FP67</accession>
<dbReference type="InterPro" id="IPR013201">
    <property type="entry name" value="Prot_inhib_I29"/>
</dbReference>
<comment type="caution">
    <text evidence="2">The sequence shown here is derived from an EMBL/GenBank/DDBJ whole genome shotgun (WGS) entry which is preliminary data.</text>
</comment>
<gene>
    <name evidence="2" type="ORF">KGM_209250</name>
</gene>
<evidence type="ECO:0000313" key="2">
    <source>
        <dbReference type="EMBL" id="OWR55544.1"/>
    </source>
</evidence>
<dbReference type="EMBL" id="AGBW02003464">
    <property type="protein sequence ID" value="OWR55544.1"/>
    <property type="molecule type" value="Genomic_DNA"/>
</dbReference>
<sequence>MFKEKYNKVYRSATDETNHMKSFVENLNAVEKKNDVTLDRDTFFILSQYADLNPEEIEERYAIDVKPFHKVSNSKDAEFLGRQRERELNISQMYDLDNAAELYNDYMKKYGKKNHTKKLEYTKHFYRFVKTLVEINKNNIHGDKNMTLDKNADVIKEPDEYFY</sequence>
<name>A0A212FP67_DANPL</name>
<organism evidence="2 3">
    <name type="scientific">Danaus plexippus plexippus</name>
    <dbReference type="NCBI Taxonomy" id="278856"/>
    <lineage>
        <taxon>Eukaryota</taxon>
        <taxon>Metazoa</taxon>
        <taxon>Ecdysozoa</taxon>
        <taxon>Arthropoda</taxon>
        <taxon>Hexapoda</taxon>
        <taxon>Insecta</taxon>
        <taxon>Pterygota</taxon>
        <taxon>Neoptera</taxon>
        <taxon>Endopterygota</taxon>
        <taxon>Lepidoptera</taxon>
        <taxon>Glossata</taxon>
        <taxon>Ditrysia</taxon>
        <taxon>Papilionoidea</taxon>
        <taxon>Nymphalidae</taxon>
        <taxon>Danainae</taxon>
        <taxon>Danaini</taxon>
        <taxon>Danaina</taxon>
        <taxon>Danaus</taxon>
        <taxon>Danaus</taxon>
    </lineage>
</organism>
<dbReference type="InParanoid" id="A0A212FP67"/>
<proteinExistence type="predicted"/>
<dbReference type="Gene3D" id="1.10.287.2250">
    <property type="match status" value="1"/>
</dbReference>
<evidence type="ECO:0000313" key="3">
    <source>
        <dbReference type="Proteomes" id="UP000007151"/>
    </source>
</evidence>
<keyword evidence="3" id="KW-1185">Reference proteome</keyword>
<dbReference type="AlphaFoldDB" id="A0A212FP67"/>
<protein>
    <recommendedName>
        <fullName evidence="1">Cathepsin propeptide inhibitor domain-containing protein</fullName>
    </recommendedName>
</protein>
<feature type="domain" description="Cathepsin propeptide inhibitor" evidence="1">
    <location>
        <begin position="2"/>
        <end position="57"/>
    </location>
</feature>